<dbReference type="GO" id="GO:0033627">
    <property type="term" value="P:cell adhesion mediated by integrin"/>
    <property type="evidence" value="ECO:0007669"/>
    <property type="project" value="TreeGrafter"/>
</dbReference>
<dbReference type="Pfam" id="PF00357">
    <property type="entry name" value="Integrin_alpha"/>
    <property type="match status" value="1"/>
</dbReference>
<dbReference type="PANTHER" id="PTHR23220">
    <property type="entry name" value="INTEGRIN ALPHA"/>
    <property type="match status" value="1"/>
</dbReference>
<name>A0A7J8IYK9_MOLMO</name>
<dbReference type="GO" id="GO:0008305">
    <property type="term" value="C:integrin complex"/>
    <property type="evidence" value="ECO:0007669"/>
    <property type="project" value="TreeGrafter"/>
</dbReference>
<dbReference type="EMBL" id="JACASF010000003">
    <property type="protein sequence ID" value="KAF6489736.1"/>
    <property type="molecule type" value="Genomic_DNA"/>
</dbReference>
<dbReference type="Gene3D" id="2.60.40.1510">
    <property type="entry name" value="ntegrin, alpha v. Chain A, domain 3"/>
    <property type="match status" value="1"/>
</dbReference>
<feature type="compositionally biased region" description="Basic and acidic residues" evidence="1">
    <location>
        <begin position="376"/>
        <end position="400"/>
    </location>
</feature>
<dbReference type="PANTHER" id="PTHR23220:SF84">
    <property type="entry name" value="INTEGRIN ALPHA-L"/>
    <property type="match status" value="1"/>
</dbReference>
<sequence>MNSCITVMRLLLSGPFLFALASSYNLDVRYVQNLSFPHAGRHFGYRVLQVKPLTLQFQGLLVTNITYTLQLDGHRTRSRGLFPGGRHELSGSTAVTIDKSCTKFWFHFPVVIQVMFYTLLNSSWGDFVNLHANVSCDNEDSGLLEDNSATTSVPVLYPIHILTQDLENSTFYISFTPRGAKVHHVKHIYQAKIQLSVHDHNKPPLEALIGVPAFHSEGLITQEWIVQTEPPVACNSENLERPPNVAEQPCLPGVQIRCPMAFQEEILVQVVGTVELVGEIKASSMFSLCSSLSISFQSSKHFHLYGSNASLAQVVMKVDVVYEKNMLYLYVLSGIGGLLLLLLIFLVLYKVGFFKRNLKEKMEATADASDGIPGEDSGKLASEEEAVDPSRVDLLQKEEAQDGGGAY</sequence>
<protein>
    <submittedName>
        <fullName evidence="4">Integrin subunit alpha L</fullName>
    </submittedName>
</protein>
<dbReference type="Gene3D" id="1.20.5.2120">
    <property type="match status" value="1"/>
</dbReference>
<dbReference type="GO" id="GO:0007160">
    <property type="term" value="P:cell-matrix adhesion"/>
    <property type="evidence" value="ECO:0007669"/>
    <property type="project" value="TreeGrafter"/>
</dbReference>
<evidence type="ECO:0000256" key="3">
    <source>
        <dbReference type="SAM" id="SignalP"/>
    </source>
</evidence>
<dbReference type="GO" id="GO:0005178">
    <property type="term" value="F:integrin binding"/>
    <property type="evidence" value="ECO:0007669"/>
    <property type="project" value="TreeGrafter"/>
</dbReference>
<keyword evidence="5" id="KW-1185">Reference proteome</keyword>
<evidence type="ECO:0000256" key="2">
    <source>
        <dbReference type="SAM" id="Phobius"/>
    </source>
</evidence>
<comment type="caution">
    <text evidence="4">The sequence shown here is derived from an EMBL/GenBank/DDBJ whole genome shotgun (WGS) entry which is preliminary data.</text>
</comment>
<dbReference type="Proteomes" id="UP000550707">
    <property type="component" value="Unassembled WGS sequence"/>
</dbReference>
<keyword evidence="3" id="KW-0732">Signal</keyword>
<keyword evidence="2" id="KW-0812">Transmembrane</keyword>
<dbReference type="GO" id="GO:0007229">
    <property type="term" value="P:integrin-mediated signaling pathway"/>
    <property type="evidence" value="ECO:0007669"/>
    <property type="project" value="UniProtKB-KW"/>
</dbReference>
<dbReference type="Gene3D" id="1.20.5.930">
    <property type="entry name" value="Bicelle-embedded integrin alpha(iib) transmembrane segment"/>
    <property type="match status" value="1"/>
</dbReference>
<dbReference type="GO" id="GO:0009897">
    <property type="term" value="C:external side of plasma membrane"/>
    <property type="evidence" value="ECO:0007669"/>
    <property type="project" value="TreeGrafter"/>
</dbReference>
<evidence type="ECO:0000256" key="1">
    <source>
        <dbReference type="SAM" id="MobiDB-lite"/>
    </source>
</evidence>
<keyword evidence="2" id="KW-1133">Transmembrane helix</keyword>
<feature type="transmembrane region" description="Helical" evidence="2">
    <location>
        <begin position="327"/>
        <end position="349"/>
    </location>
</feature>
<feature type="chain" id="PRO_5029859200" evidence="3">
    <location>
        <begin position="24"/>
        <end position="407"/>
    </location>
</feature>
<dbReference type="InterPro" id="IPR018184">
    <property type="entry name" value="Integrin_alpha_C_CS"/>
</dbReference>
<dbReference type="Gene3D" id="2.60.40.1530">
    <property type="entry name" value="ntegrin, alpha v. Chain A, domain 4"/>
    <property type="match status" value="1"/>
</dbReference>
<accession>A0A7J8IYK9</accession>
<dbReference type="PROSITE" id="PS00242">
    <property type="entry name" value="INTEGRIN_ALPHA"/>
    <property type="match status" value="1"/>
</dbReference>
<dbReference type="AlphaFoldDB" id="A0A7J8IYK9"/>
<proteinExistence type="predicted"/>
<feature type="signal peptide" evidence="3">
    <location>
        <begin position="1"/>
        <end position="23"/>
    </location>
</feature>
<evidence type="ECO:0000313" key="5">
    <source>
        <dbReference type="Proteomes" id="UP000550707"/>
    </source>
</evidence>
<keyword evidence="4" id="KW-0401">Integrin</keyword>
<keyword evidence="2" id="KW-0472">Membrane</keyword>
<gene>
    <name evidence="4" type="ORF">HJG59_006966</name>
</gene>
<feature type="region of interest" description="Disordered" evidence="1">
    <location>
        <begin position="363"/>
        <end position="407"/>
    </location>
</feature>
<evidence type="ECO:0000313" key="4">
    <source>
        <dbReference type="EMBL" id="KAF6489736.1"/>
    </source>
</evidence>
<reference evidence="4 5" key="1">
    <citation type="journal article" date="2020" name="Nature">
        <title>Six reference-quality genomes reveal evolution of bat adaptations.</title>
        <authorList>
            <person name="Jebb D."/>
            <person name="Huang Z."/>
            <person name="Pippel M."/>
            <person name="Hughes G.M."/>
            <person name="Lavrichenko K."/>
            <person name="Devanna P."/>
            <person name="Winkler S."/>
            <person name="Jermiin L.S."/>
            <person name="Skirmuntt E.C."/>
            <person name="Katzourakis A."/>
            <person name="Burkitt-Gray L."/>
            <person name="Ray D.A."/>
            <person name="Sullivan K.A.M."/>
            <person name="Roscito J.G."/>
            <person name="Kirilenko B.M."/>
            <person name="Davalos L.M."/>
            <person name="Corthals A.P."/>
            <person name="Power M.L."/>
            <person name="Jones G."/>
            <person name="Ransome R.D."/>
            <person name="Dechmann D.K.N."/>
            <person name="Locatelli A.G."/>
            <person name="Puechmaille S.J."/>
            <person name="Fedrigo O."/>
            <person name="Jarvis E.D."/>
            <person name="Hiller M."/>
            <person name="Vernes S.C."/>
            <person name="Myers E.W."/>
            <person name="Teeling E.C."/>
        </authorList>
    </citation>
    <scope>NUCLEOTIDE SEQUENCE [LARGE SCALE GENOMIC DNA]</scope>
    <source>
        <strain evidence="4">MMolMol1</strain>
        <tissue evidence="4">Muscle</tissue>
    </source>
</reference>
<organism evidence="4 5">
    <name type="scientific">Molossus molossus</name>
    <name type="common">Pallas' mastiff bat</name>
    <name type="synonym">Vespertilio molossus</name>
    <dbReference type="NCBI Taxonomy" id="27622"/>
    <lineage>
        <taxon>Eukaryota</taxon>
        <taxon>Metazoa</taxon>
        <taxon>Chordata</taxon>
        <taxon>Craniata</taxon>
        <taxon>Vertebrata</taxon>
        <taxon>Euteleostomi</taxon>
        <taxon>Mammalia</taxon>
        <taxon>Eutheria</taxon>
        <taxon>Laurasiatheria</taxon>
        <taxon>Chiroptera</taxon>
        <taxon>Yangochiroptera</taxon>
        <taxon>Molossidae</taxon>
        <taxon>Molossus</taxon>
    </lineage>
</organism>
<dbReference type="GO" id="GO:0098609">
    <property type="term" value="P:cell-cell adhesion"/>
    <property type="evidence" value="ECO:0007669"/>
    <property type="project" value="TreeGrafter"/>
</dbReference>